<name>A0A2T9YTD8_9FUNG</name>
<gene>
    <name evidence="1" type="ORF">BB561_001696</name>
</gene>
<sequence length="160" mass="18387">MNSYTTKKLLQDYNIETLPLNKIMKLSFLTPPTNELKTLKNQKDDDLEIMIEELTKQILQITAHIAIFETPQNSPNVLITKQLASKKSEQENRGNIIRNINKQNNQNLSLLEIEDSLPANTHGYVPTDDQNLGHTLRLKINFFSDPLYITSLKRPSIQLD</sequence>
<reference evidence="1 2" key="1">
    <citation type="journal article" date="2018" name="MBio">
        <title>Comparative Genomics Reveals the Core Gene Toolbox for the Fungus-Insect Symbiosis.</title>
        <authorList>
            <person name="Wang Y."/>
            <person name="Stata M."/>
            <person name="Wang W."/>
            <person name="Stajich J.E."/>
            <person name="White M.M."/>
            <person name="Moncalvo J.M."/>
        </authorList>
    </citation>
    <scope>NUCLEOTIDE SEQUENCE [LARGE SCALE GENOMIC DNA]</scope>
    <source>
        <strain evidence="1 2">SWE-8-4</strain>
    </source>
</reference>
<dbReference type="Proteomes" id="UP000245383">
    <property type="component" value="Unassembled WGS sequence"/>
</dbReference>
<dbReference type="EMBL" id="MBFR01000051">
    <property type="protein sequence ID" value="PVU95610.1"/>
    <property type="molecule type" value="Genomic_DNA"/>
</dbReference>
<dbReference type="AlphaFoldDB" id="A0A2T9YTD8"/>
<evidence type="ECO:0000313" key="2">
    <source>
        <dbReference type="Proteomes" id="UP000245383"/>
    </source>
</evidence>
<keyword evidence="2" id="KW-1185">Reference proteome</keyword>
<evidence type="ECO:0000313" key="1">
    <source>
        <dbReference type="EMBL" id="PVU95610.1"/>
    </source>
</evidence>
<protein>
    <submittedName>
        <fullName evidence="1">Uncharacterized protein</fullName>
    </submittedName>
</protein>
<organism evidence="1 2">
    <name type="scientific">Smittium simulii</name>
    <dbReference type="NCBI Taxonomy" id="133385"/>
    <lineage>
        <taxon>Eukaryota</taxon>
        <taxon>Fungi</taxon>
        <taxon>Fungi incertae sedis</taxon>
        <taxon>Zoopagomycota</taxon>
        <taxon>Kickxellomycotina</taxon>
        <taxon>Harpellomycetes</taxon>
        <taxon>Harpellales</taxon>
        <taxon>Legeriomycetaceae</taxon>
        <taxon>Smittium</taxon>
    </lineage>
</organism>
<proteinExistence type="predicted"/>
<comment type="caution">
    <text evidence="1">The sequence shown here is derived from an EMBL/GenBank/DDBJ whole genome shotgun (WGS) entry which is preliminary data.</text>
</comment>
<accession>A0A2T9YTD8</accession>